<feature type="signal peptide" evidence="1">
    <location>
        <begin position="1"/>
        <end position="26"/>
    </location>
</feature>
<keyword evidence="2" id="KW-1185">Reference proteome</keyword>
<evidence type="ECO:0000256" key="1">
    <source>
        <dbReference type="SAM" id="SignalP"/>
    </source>
</evidence>
<dbReference type="WBParaSite" id="MhA1_Contig379.frz3.gene11">
    <property type="protein sequence ID" value="MhA1_Contig379.frz3.gene11"/>
    <property type="gene ID" value="MhA1_Contig379.frz3.gene11"/>
</dbReference>
<dbReference type="AlphaFoldDB" id="A0A1I8BNP0"/>
<reference evidence="3" key="1">
    <citation type="submission" date="2016-11" db="UniProtKB">
        <authorList>
            <consortium name="WormBaseParasite"/>
        </authorList>
    </citation>
    <scope>IDENTIFICATION</scope>
</reference>
<evidence type="ECO:0000313" key="2">
    <source>
        <dbReference type="Proteomes" id="UP000095281"/>
    </source>
</evidence>
<keyword evidence="1" id="KW-0732">Signal</keyword>
<evidence type="ECO:0000313" key="3">
    <source>
        <dbReference type="WBParaSite" id="MhA1_Contig379.frz3.gene11"/>
    </source>
</evidence>
<proteinExistence type="predicted"/>
<dbReference type="Proteomes" id="UP000095281">
    <property type="component" value="Unplaced"/>
</dbReference>
<feature type="chain" id="PRO_5009315992" evidence="1">
    <location>
        <begin position="27"/>
        <end position="65"/>
    </location>
</feature>
<sequence>MASHKFIFVLIASFLMIALFATNGNAETCEECKWRECARPCNIDDRVACDKCKNEDIPRLCKMCP</sequence>
<name>A0A1I8BNP0_MELHA</name>
<accession>A0A1I8BNP0</accession>
<organism evidence="2 3">
    <name type="scientific">Meloidogyne hapla</name>
    <name type="common">Root-knot nematode worm</name>
    <dbReference type="NCBI Taxonomy" id="6305"/>
    <lineage>
        <taxon>Eukaryota</taxon>
        <taxon>Metazoa</taxon>
        <taxon>Ecdysozoa</taxon>
        <taxon>Nematoda</taxon>
        <taxon>Chromadorea</taxon>
        <taxon>Rhabditida</taxon>
        <taxon>Tylenchina</taxon>
        <taxon>Tylenchomorpha</taxon>
        <taxon>Tylenchoidea</taxon>
        <taxon>Meloidogynidae</taxon>
        <taxon>Meloidogyninae</taxon>
        <taxon>Meloidogyne</taxon>
    </lineage>
</organism>
<protein>
    <submittedName>
        <fullName evidence="3">Uncharacterized protein</fullName>
    </submittedName>
</protein>